<organism evidence="2 3">
    <name type="scientific">Pleodorina starrii</name>
    <dbReference type="NCBI Taxonomy" id="330485"/>
    <lineage>
        <taxon>Eukaryota</taxon>
        <taxon>Viridiplantae</taxon>
        <taxon>Chlorophyta</taxon>
        <taxon>core chlorophytes</taxon>
        <taxon>Chlorophyceae</taxon>
        <taxon>CS clade</taxon>
        <taxon>Chlamydomonadales</taxon>
        <taxon>Volvocaceae</taxon>
        <taxon>Pleodorina</taxon>
    </lineage>
</organism>
<feature type="region of interest" description="Disordered" evidence="1">
    <location>
        <begin position="573"/>
        <end position="609"/>
    </location>
</feature>
<feature type="compositionally biased region" description="Polar residues" evidence="1">
    <location>
        <begin position="504"/>
        <end position="513"/>
    </location>
</feature>
<feature type="region of interest" description="Disordered" evidence="1">
    <location>
        <begin position="398"/>
        <end position="428"/>
    </location>
</feature>
<feature type="region of interest" description="Disordered" evidence="1">
    <location>
        <begin position="1014"/>
        <end position="1039"/>
    </location>
</feature>
<feature type="compositionally biased region" description="Polar residues" evidence="1">
    <location>
        <begin position="408"/>
        <end position="418"/>
    </location>
</feature>
<evidence type="ECO:0000313" key="3">
    <source>
        <dbReference type="Proteomes" id="UP001165080"/>
    </source>
</evidence>
<feature type="compositionally biased region" description="Gly residues" evidence="1">
    <location>
        <begin position="574"/>
        <end position="584"/>
    </location>
</feature>
<feature type="compositionally biased region" description="Polar residues" evidence="1">
    <location>
        <begin position="599"/>
        <end position="609"/>
    </location>
</feature>
<name>A0A9W6EX97_9CHLO</name>
<proteinExistence type="predicted"/>
<gene>
    <name evidence="2" type="primary">PLESTB000145</name>
    <name evidence="2" type="ORF">PLESTB_000070900</name>
</gene>
<dbReference type="EMBL" id="BRXU01000001">
    <property type="protein sequence ID" value="GLC48209.1"/>
    <property type="molecule type" value="Genomic_DNA"/>
</dbReference>
<comment type="caution">
    <text evidence="2">The sequence shown here is derived from an EMBL/GenBank/DDBJ whole genome shotgun (WGS) entry which is preliminary data.</text>
</comment>
<feature type="compositionally biased region" description="Low complexity" evidence="1">
    <location>
        <begin position="1014"/>
        <end position="1027"/>
    </location>
</feature>
<feature type="compositionally biased region" description="Polar residues" evidence="1">
    <location>
        <begin position="973"/>
        <end position="999"/>
    </location>
</feature>
<evidence type="ECO:0000313" key="2">
    <source>
        <dbReference type="EMBL" id="GLC48209.1"/>
    </source>
</evidence>
<feature type="compositionally biased region" description="Pro residues" evidence="1">
    <location>
        <begin position="476"/>
        <end position="497"/>
    </location>
</feature>
<feature type="region of interest" description="Disordered" evidence="1">
    <location>
        <begin position="230"/>
        <end position="269"/>
    </location>
</feature>
<protein>
    <submittedName>
        <fullName evidence="2">Uncharacterized protein</fullName>
    </submittedName>
</protein>
<reference evidence="2 3" key="1">
    <citation type="journal article" date="2023" name="Commun. Biol.">
        <title>Reorganization of the ancestral sex-determining regions during the evolution of trioecy in Pleodorina starrii.</title>
        <authorList>
            <person name="Takahashi K."/>
            <person name="Suzuki S."/>
            <person name="Kawai-Toyooka H."/>
            <person name="Yamamoto K."/>
            <person name="Hamaji T."/>
            <person name="Ootsuki R."/>
            <person name="Yamaguchi H."/>
            <person name="Kawachi M."/>
            <person name="Higashiyama T."/>
            <person name="Nozaki H."/>
        </authorList>
    </citation>
    <scope>NUCLEOTIDE SEQUENCE [LARGE SCALE GENOMIC DNA]</scope>
    <source>
        <strain evidence="2 3">NIES-4479</strain>
    </source>
</reference>
<feature type="region of interest" description="Disordered" evidence="1">
    <location>
        <begin position="286"/>
        <end position="328"/>
    </location>
</feature>
<dbReference type="AlphaFoldDB" id="A0A9W6EX97"/>
<feature type="region of interest" description="Disordered" evidence="1">
    <location>
        <begin position="460"/>
        <end position="513"/>
    </location>
</feature>
<feature type="region of interest" description="Disordered" evidence="1">
    <location>
        <begin position="973"/>
        <end position="1002"/>
    </location>
</feature>
<sequence>MAPLTIDDRFQETEVLLRANNFMCIDKIGGLYELLVSAKVKTAGGNFTPALAKEALQPTGYASYVGVMGALGEIFNAFDAALLRAVGAGVAANASQTQVSEVVRGLIPAALKNRLYLAAREATRSPQQLPGEGPLEYLARLRDPIRIMTLHGSAEGHLWLQFLMGLAHDGHRLAGEGMKQVPLDYAWVHKNMVQACDMHYLGAAARSPALAPVTPVAPYPSYAVPQVPPPMAAASSQSLAMPPPPKRCYADPDDTAQGYPPPPVLDRRRPNEDFYCRTCNFNSDHTTSRCPRASPGGASRALVSSSSSSAACPPPPDSGGGSASSVGGASSAFDPPMALLHQMANLLRPGYYPATPSNPAPSPYGYTASGPPPPPYGYPPSSYSPPTAAFNTYSHPSASYHAMPPPEASTSQPTTQWSARPGQKWPQCPRCHRHHNPKWCRYNEEEAAASRKLVAADARLRQQAASSAGGYQPQQPQQPQPPQPAVQPPSAPVPPRENPAWANPSANVTCTDSEWPTSFSVDTDAYLEESFGGTLRANVTSVVPGGVSEEEEQGAALALAYIRDRANRNQVTGTGLGGSLGPVGLGADSGKQGERAPTSAASVSHNQQQLPVSFEPARVPPKHTTQPAAWQPRPASPTNVLGVSLPPSAPGRGTNLTVQVQLSLDGSDPKQLCIARELCLQGEYAWDEGDCLPNKSAKASVVGKCEADVSAPVSGANTSVAASTFGVLPITLMSREEWQAASMAHPERAATLKKPRHFFYADQHALNIVVDGQPLQQPARVLIDTAANTDMCNVRFLRAFERLLGRRVILEPAACDTSADSSVSVKGKLRASDLAALQLMLGASPDRAVPLQPRELLVVDPKHSLYDYLLGNKTLEKLHPILHTLEPKLEYHYNYLLAPQWLFSVPLRSQWDAPPALTDSELDSCIPETTVATTCVAPVAACSSAEAQDEPPEFAAAIACCLYSAHTPAQQPCSAQSMPQGASEPTVSTEAETNASSSPAPAKCMSEQCPTSAATATPPKATTCAPTSAPPKPSTTAPRRSSCVPIVLTLLMSVVALLHGLGSLLSIGGGRPEVILPLPHGGSHTSHTYVNNSHGYCLLYYCIMFAGALAGSYRVLTGLIAVRVYASVFPISFVPPDAVRWGPLAPALYTAASSAPSPPLSAIVAGASLDPELFLALGSHYASAFVCARVRAKFVTDAHPGRESWLSRLEAAGRLLVLLGDPGSLWVFIFATAEMRKMLVSPKAGPSFWRPLMPVMFE</sequence>
<evidence type="ECO:0000256" key="1">
    <source>
        <dbReference type="SAM" id="MobiDB-lite"/>
    </source>
</evidence>
<feature type="compositionally biased region" description="Low complexity" evidence="1">
    <location>
        <begin position="296"/>
        <end position="311"/>
    </location>
</feature>
<keyword evidence="3" id="KW-1185">Reference proteome</keyword>
<accession>A0A9W6EX97</accession>
<dbReference type="Proteomes" id="UP001165080">
    <property type="component" value="Unassembled WGS sequence"/>
</dbReference>